<feature type="region of interest" description="Disordered" evidence="1">
    <location>
        <begin position="1"/>
        <end position="75"/>
    </location>
</feature>
<reference evidence="2" key="1">
    <citation type="submission" date="2018-07" db="EMBL/GenBank/DDBJ databases">
        <authorList>
            <person name="Quirk P.G."/>
            <person name="Krulwich T.A."/>
        </authorList>
    </citation>
    <scope>NUCLEOTIDE SEQUENCE</scope>
</reference>
<sequence length="102" mass="10698">MKQYNFVPAALTSSSSTSPGTKKSSVKSSITANNNNNNHSSSSSKMLRSPAHIVGPPNGAGGMMGLHQTPPPHARTSLFDSCHRKIRFIGSSPFALFGTLVA</sequence>
<organism evidence="2">
    <name type="scientific">Culicoides sonorensis</name>
    <name type="common">Biting midge</name>
    <dbReference type="NCBI Taxonomy" id="179676"/>
    <lineage>
        <taxon>Eukaryota</taxon>
        <taxon>Metazoa</taxon>
        <taxon>Ecdysozoa</taxon>
        <taxon>Arthropoda</taxon>
        <taxon>Hexapoda</taxon>
        <taxon>Insecta</taxon>
        <taxon>Pterygota</taxon>
        <taxon>Neoptera</taxon>
        <taxon>Endopterygota</taxon>
        <taxon>Diptera</taxon>
        <taxon>Nematocera</taxon>
        <taxon>Chironomoidea</taxon>
        <taxon>Ceratopogonidae</taxon>
        <taxon>Ceratopogoninae</taxon>
        <taxon>Culicoides</taxon>
        <taxon>Monoculicoides</taxon>
    </lineage>
</organism>
<dbReference type="EMBL" id="UFQT01002305">
    <property type="protein sequence ID" value="SSX33179.1"/>
    <property type="molecule type" value="Genomic_DNA"/>
</dbReference>
<accession>A0A336MVN0</accession>
<name>A0A336MVN0_CULSO</name>
<dbReference type="AlphaFoldDB" id="A0A336MVN0"/>
<protein>
    <submittedName>
        <fullName evidence="2">CSON006070 protein</fullName>
    </submittedName>
</protein>
<gene>
    <name evidence="2" type="primary">CSON006070</name>
</gene>
<evidence type="ECO:0000256" key="1">
    <source>
        <dbReference type="SAM" id="MobiDB-lite"/>
    </source>
</evidence>
<proteinExistence type="predicted"/>
<feature type="compositionally biased region" description="Low complexity" evidence="1">
    <location>
        <begin position="12"/>
        <end position="44"/>
    </location>
</feature>
<evidence type="ECO:0000313" key="2">
    <source>
        <dbReference type="EMBL" id="SSX33179.1"/>
    </source>
</evidence>
<dbReference type="VEuPathDB" id="VectorBase:CSON006070"/>